<dbReference type="Proteomes" id="UP000460272">
    <property type="component" value="Unassembled WGS sequence"/>
</dbReference>
<evidence type="ECO:0000256" key="5">
    <source>
        <dbReference type="SAM" id="MobiDB-lite"/>
    </source>
</evidence>
<dbReference type="GO" id="GO:0034069">
    <property type="term" value="F:aminoglycoside N-acetyltransferase activity"/>
    <property type="evidence" value="ECO:0007669"/>
    <property type="project" value="TreeGrafter"/>
</dbReference>
<dbReference type="InterPro" id="IPR036527">
    <property type="entry name" value="SCP2_sterol-bd_dom_sf"/>
</dbReference>
<evidence type="ECO:0000259" key="6">
    <source>
        <dbReference type="PROSITE" id="PS51186"/>
    </source>
</evidence>
<feature type="domain" description="N-acetyltransferase" evidence="6">
    <location>
        <begin position="17"/>
        <end position="175"/>
    </location>
</feature>
<dbReference type="InterPro" id="IPR000182">
    <property type="entry name" value="GNAT_dom"/>
</dbReference>
<protein>
    <submittedName>
        <fullName evidence="7">GNAT family N-acetyltransferase</fullName>
    </submittedName>
</protein>
<evidence type="ECO:0000256" key="1">
    <source>
        <dbReference type="ARBA" id="ARBA00009213"/>
    </source>
</evidence>
<comment type="subunit">
    <text evidence="4">Homohexamer; trimer of dimers.</text>
</comment>
<accession>A0A6P2BSQ6</accession>
<dbReference type="EMBL" id="RPFW01000006">
    <property type="protein sequence ID" value="TVZ01908.1"/>
    <property type="molecule type" value="Genomic_DNA"/>
</dbReference>
<dbReference type="NCBIfam" id="NF002367">
    <property type="entry name" value="PRK01346.1-4"/>
    <property type="match status" value="1"/>
</dbReference>
<dbReference type="InterPro" id="IPR041380">
    <property type="entry name" value="Acetyltransf_17"/>
</dbReference>
<feature type="region of interest" description="Disordered" evidence="5">
    <location>
        <begin position="207"/>
        <end position="231"/>
    </location>
</feature>
<dbReference type="GO" id="GO:0030649">
    <property type="term" value="P:aminoglycoside antibiotic catabolic process"/>
    <property type="evidence" value="ECO:0007669"/>
    <property type="project" value="TreeGrafter"/>
</dbReference>
<feature type="binding site" evidence="4">
    <location>
        <begin position="142"/>
        <end position="143"/>
    </location>
    <ligand>
        <name>acetyl-CoA</name>
        <dbReference type="ChEBI" id="CHEBI:57288"/>
    </ligand>
</feature>
<organism evidence="7 8">
    <name type="scientific">Trebonia kvetii</name>
    <dbReference type="NCBI Taxonomy" id="2480626"/>
    <lineage>
        <taxon>Bacteria</taxon>
        <taxon>Bacillati</taxon>
        <taxon>Actinomycetota</taxon>
        <taxon>Actinomycetes</taxon>
        <taxon>Streptosporangiales</taxon>
        <taxon>Treboniaceae</taxon>
        <taxon>Trebonia</taxon>
    </lineage>
</organism>
<comment type="caution">
    <text evidence="7">The sequence shown here is derived from an EMBL/GenBank/DDBJ whole genome shotgun (WGS) entry which is preliminary data.</text>
</comment>
<proteinExistence type="inferred from homology"/>
<feature type="active site" description="Proton acceptor; via carboxylate" evidence="4">
    <location>
        <position position="430"/>
    </location>
</feature>
<comment type="similarity">
    <text evidence="1 4">Belongs to the acetyltransferase Eis family.</text>
</comment>
<dbReference type="InterPro" id="IPR016181">
    <property type="entry name" value="Acyl_CoA_acyltransferase"/>
</dbReference>
<keyword evidence="2 4" id="KW-0808">Transferase</keyword>
<dbReference type="Pfam" id="PF17668">
    <property type="entry name" value="Acetyltransf_17"/>
    <property type="match status" value="1"/>
</dbReference>
<dbReference type="SUPFAM" id="SSF55729">
    <property type="entry name" value="Acyl-CoA N-acyltransferases (Nat)"/>
    <property type="match status" value="1"/>
</dbReference>
<dbReference type="InterPro" id="IPR022902">
    <property type="entry name" value="NAcTrfase_Eis"/>
</dbReference>
<comment type="caution">
    <text evidence="4">Lacks conserved residue(s) required for the propagation of feature annotation.</text>
</comment>
<feature type="binding site" evidence="4">
    <location>
        <begin position="114"/>
        <end position="119"/>
    </location>
    <ligand>
        <name>acetyl-CoA</name>
        <dbReference type="ChEBI" id="CHEBI:57288"/>
    </ligand>
</feature>
<dbReference type="Gene3D" id="3.30.1050.10">
    <property type="entry name" value="SCP2 sterol-binding domain"/>
    <property type="match status" value="1"/>
</dbReference>
<keyword evidence="8" id="KW-1185">Reference proteome</keyword>
<evidence type="ECO:0000256" key="3">
    <source>
        <dbReference type="ARBA" id="ARBA00023315"/>
    </source>
</evidence>
<evidence type="ECO:0000313" key="7">
    <source>
        <dbReference type="EMBL" id="TVZ01908.1"/>
    </source>
</evidence>
<gene>
    <name evidence="7" type="ORF">EAS64_31205</name>
</gene>
<evidence type="ECO:0000256" key="4">
    <source>
        <dbReference type="HAMAP-Rule" id="MF_01812"/>
    </source>
</evidence>
<name>A0A6P2BSQ6_9ACTN</name>
<dbReference type="PANTHER" id="PTHR37817:SF1">
    <property type="entry name" value="N-ACETYLTRANSFERASE EIS"/>
    <property type="match status" value="1"/>
</dbReference>
<dbReference type="AlphaFoldDB" id="A0A6P2BSQ6"/>
<dbReference type="InterPro" id="IPR025559">
    <property type="entry name" value="Eis_dom"/>
</dbReference>
<reference evidence="7 8" key="1">
    <citation type="submission" date="2018-11" db="EMBL/GenBank/DDBJ databases">
        <title>Trebonia kvetii gen.nov., sp.nov., a novel acidophilic actinobacterium, and proposal of the new actinobacterial family Treboniaceae fam. nov.</title>
        <authorList>
            <person name="Rapoport D."/>
            <person name="Sagova-Mareckova M."/>
            <person name="Sedlacek I."/>
            <person name="Provaznik J."/>
            <person name="Kralova S."/>
            <person name="Pavlinic D."/>
            <person name="Benes V."/>
            <person name="Kopecky J."/>
        </authorList>
    </citation>
    <scope>NUCLEOTIDE SEQUENCE [LARGE SCALE GENOMIC DNA]</scope>
    <source>
        <strain evidence="7 8">15Tr583</strain>
    </source>
</reference>
<keyword evidence="3 4" id="KW-0012">Acyltransferase</keyword>
<evidence type="ECO:0000313" key="8">
    <source>
        <dbReference type="Proteomes" id="UP000460272"/>
    </source>
</evidence>
<sequence length="430" mass="47034">MSTEIRRVKPDEMVDYLKVLPFANGLPHWEPYPAAWHGGPEAWPQPGAPASAEQLANWADELVRDEQFHPQAAFVDGRLVGGSAMISFEMTVPGRRQVALGGVTSTAVAATHRRRGLLRGMMQAMFDEARGRGELLAALSASEGSIYGRYGFGPATYRTRWEIERTQARFLSPVEPGGSLEITDAATARRAWRAVHDVVRVSRAGELSAPPDKWSDLSDTSSGPAGPRRYLVHRDRGGTIDGVATYRIPWSPRIEEVGTLVVEGLQAASDDAYRAMWQLLLDFDLTRKVVAAPRPSDEPLRWMLDNPRAMRVTRQSDNLWIRLLDVGAALEARRYDTAGTIVIGIESDPMCPGNAGSWKLDGGPDGALCARVSTAPDLTIDLQALGSLYLGGMSTSLLSSAGRIRGSRESIGLLSRMFRTDQEPFNTFAF</sequence>
<dbReference type="HAMAP" id="MF_01812">
    <property type="entry name" value="Eis"/>
    <property type="match status" value="1"/>
</dbReference>
<dbReference type="Pfam" id="PF13530">
    <property type="entry name" value="SCP2_2"/>
    <property type="match status" value="1"/>
</dbReference>
<dbReference type="OrthoDB" id="8399956at2"/>
<dbReference type="CDD" id="cd04301">
    <property type="entry name" value="NAT_SF"/>
    <property type="match status" value="1"/>
</dbReference>
<evidence type="ECO:0000256" key="2">
    <source>
        <dbReference type="ARBA" id="ARBA00022679"/>
    </source>
</evidence>
<dbReference type="Pfam" id="PF13527">
    <property type="entry name" value="Acetyltransf_9"/>
    <property type="match status" value="1"/>
</dbReference>
<dbReference type="PROSITE" id="PS51186">
    <property type="entry name" value="GNAT"/>
    <property type="match status" value="1"/>
</dbReference>
<dbReference type="Gene3D" id="3.40.630.30">
    <property type="match status" value="2"/>
</dbReference>
<dbReference type="InterPro" id="IPR051554">
    <property type="entry name" value="Acetyltransferase_Eis"/>
</dbReference>
<feature type="active site" description="Proton donor" evidence="4">
    <location>
        <position position="147"/>
    </location>
</feature>
<dbReference type="SUPFAM" id="SSF55718">
    <property type="entry name" value="SCP-like"/>
    <property type="match status" value="1"/>
</dbReference>
<dbReference type="RefSeq" id="WP_145858845.1">
    <property type="nucleotide sequence ID" value="NZ_RPFW01000006.1"/>
</dbReference>
<dbReference type="PANTHER" id="PTHR37817">
    <property type="entry name" value="N-ACETYLTRANSFERASE EIS"/>
    <property type="match status" value="1"/>
</dbReference>